<gene>
    <name evidence="4" type="ORF">BDV38DRAFT_289605</name>
</gene>
<feature type="compositionally biased region" description="Pro residues" evidence="2">
    <location>
        <begin position="34"/>
        <end position="43"/>
    </location>
</feature>
<dbReference type="InterPro" id="IPR056884">
    <property type="entry name" value="NPHP3-like_N"/>
</dbReference>
<dbReference type="PANTHER" id="PTHR10039:SF16">
    <property type="entry name" value="GPI INOSITOL-DEACYLASE"/>
    <property type="match status" value="1"/>
</dbReference>
<accession>A0A5N6TC72</accession>
<evidence type="ECO:0000313" key="4">
    <source>
        <dbReference type="EMBL" id="KAE8143721.1"/>
    </source>
</evidence>
<name>A0A5N6TC72_ASPPS</name>
<keyword evidence="5" id="KW-1185">Reference proteome</keyword>
<dbReference type="SUPFAM" id="SSF140860">
    <property type="entry name" value="Pseudo ankyrin repeat-like"/>
    <property type="match status" value="1"/>
</dbReference>
<evidence type="ECO:0000256" key="1">
    <source>
        <dbReference type="ARBA" id="ARBA00022737"/>
    </source>
</evidence>
<dbReference type="Proteomes" id="UP000325672">
    <property type="component" value="Unassembled WGS sequence"/>
</dbReference>
<dbReference type="GeneID" id="43645495"/>
<dbReference type="PANTHER" id="PTHR10039">
    <property type="entry name" value="AMELOGENIN"/>
    <property type="match status" value="1"/>
</dbReference>
<feature type="compositionally biased region" description="Basic and acidic residues" evidence="2">
    <location>
        <begin position="7"/>
        <end position="17"/>
    </location>
</feature>
<feature type="domain" description="Nephrocystin 3-like N-terminal" evidence="3">
    <location>
        <begin position="315"/>
        <end position="483"/>
    </location>
</feature>
<proteinExistence type="predicted"/>
<dbReference type="OrthoDB" id="1577640at2759"/>
<organism evidence="4 5">
    <name type="scientific">Aspergillus pseudotamarii</name>
    <dbReference type="NCBI Taxonomy" id="132259"/>
    <lineage>
        <taxon>Eukaryota</taxon>
        <taxon>Fungi</taxon>
        <taxon>Dikarya</taxon>
        <taxon>Ascomycota</taxon>
        <taxon>Pezizomycotina</taxon>
        <taxon>Eurotiomycetes</taxon>
        <taxon>Eurotiomycetidae</taxon>
        <taxon>Eurotiales</taxon>
        <taxon>Aspergillaceae</taxon>
        <taxon>Aspergillus</taxon>
        <taxon>Aspergillus subgen. Circumdati</taxon>
    </lineage>
</organism>
<dbReference type="Gene3D" id="3.40.50.300">
    <property type="entry name" value="P-loop containing nucleotide triphosphate hydrolases"/>
    <property type="match status" value="1"/>
</dbReference>
<evidence type="ECO:0000259" key="3">
    <source>
        <dbReference type="Pfam" id="PF24883"/>
    </source>
</evidence>
<reference evidence="4 5" key="1">
    <citation type="submission" date="2019-04" db="EMBL/GenBank/DDBJ databases">
        <title>Friends and foes A comparative genomics study of 23 Aspergillus species from section Flavi.</title>
        <authorList>
            <consortium name="DOE Joint Genome Institute"/>
            <person name="Kjaerbolling I."/>
            <person name="Vesth T."/>
            <person name="Frisvad J.C."/>
            <person name="Nybo J.L."/>
            <person name="Theobald S."/>
            <person name="Kildgaard S."/>
            <person name="Isbrandt T."/>
            <person name="Kuo A."/>
            <person name="Sato A."/>
            <person name="Lyhne E.K."/>
            <person name="Kogle M.E."/>
            <person name="Wiebenga A."/>
            <person name="Kun R.S."/>
            <person name="Lubbers R.J."/>
            <person name="Makela M.R."/>
            <person name="Barry K."/>
            <person name="Chovatia M."/>
            <person name="Clum A."/>
            <person name="Daum C."/>
            <person name="Haridas S."/>
            <person name="He G."/>
            <person name="LaButti K."/>
            <person name="Lipzen A."/>
            <person name="Mondo S."/>
            <person name="Riley R."/>
            <person name="Salamov A."/>
            <person name="Simmons B.A."/>
            <person name="Magnuson J.K."/>
            <person name="Henrissat B."/>
            <person name="Mortensen U.H."/>
            <person name="Larsen T.O."/>
            <person name="Devries R.P."/>
            <person name="Grigoriev I.V."/>
            <person name="Machida M."/>
            <person name="Baker S.E."/>
            <person name="Andersen M.R."/>
        </authorList>
    </citation>
    <scope>NUCLEOTIDE SEQUENCE [LARGE SCALE GENOMIC DNA]</scope>
    <source>
        <strain evidence="4 5">CBS 117625</strain>
    </source>
</reference>
<dbReference type="Pfam" id="PF24883">
    <property type="entry name" value="NPHP3_N"/>
    <property type="match status" value="1"/>
</dbReference>
<keyword evidence="1" id="KW-0677">Repeat</keyword>
<dbReference type="EMBL" id="ML743551">
    <property type="protein sequence ID" value="KAE8143721.1"/>
    <property type="molecule type" value="Genomic_DNA"/>
</dbReference>
<protein>
    <recommendedName>
        <fullName evidence="3">Nephrocystin 3-like N-terminal domain-containing protein</fullName>
    </recommendedName>
</protein>
<dbReference type="InterPro" id="IPR027417">
    <property type="entry name" value="P-loop_NTPase"/>
</dbReference>
<dbReference type="Pfam" id="PF23397">
    <property type="entry name" value="DUF7104"/>
    <property type="match status" value="2"/>
</dbReference>
<evidence type="ECO:0000256" key="2">
    <source>
        <dbReference type="SAM" id="MobiDB-lite"/>
    </source>
</evidence>
<evidence type="ECO:0000313" key="5">
    <source>
        <dbReference type="Proteomes" id="UP000325672"/>
    </source>
</evidence>
<dbReference type="InterPro" id="IPR055530">
    <property type="entry name" value="DUF7104"/>
</dbReference>
<dbReference type="RefSeq" id="XP_031919784.1">
    <property type="nucleotide sequence ID" value="XM_032061285.1"/>
</dbReference>
<dbReference type="SUPFAM" id="SSF52540">
    <property type="entry name" value="P-loop containing nucleoside triphosphate hydrolases"/>
    <property type="match status" value="1"/>
</dbReference>
<sequence length="1464" mass="164530">MRFCCSKGDRLDGDEQPSRPVSVRKSHAETSIPPAKPNTPPAKPDLWKEAYDGLSKERKEYVSVAGTKSTTDVIDNVINQTKDKYSEWKNGGLKIRRKDGNDINVRDTAERILNAALQAKDLIANVAAFDPTGKASAAWTVVSFGLTMVQSDIKRRDAVFEASEFLAETLAYYTLVDAHYRDQKVAGGQNFDRALVRVYTAILNYTAEVNKVQNENVGTRIYHSILAISSENLEQLKGTVEEERLGAEKWANFTNTLRSREAAQDTLNLLDESIGILKNVNSKVLSDEEYKVLDWVSTAPFSDAQTRAQGNRAPDTGNWLLEMKEYKDWKTSPGSILWLPGIVGCGKSVLCSTVVQDIESLCKEDASKSLAYWYFQFSSDKSQSVDRMMRSFVRQLSRTPLSPSVSATWEEHSRKGSQPDRKTTMSMLDGVLSSLPGDVYIVLDALDECPQEPSRREREGLLSLLVSIAERYKENIHILATSRPEQDISQTMKRFPSLNLEQRLAKDVETFVRAQLDGGSLHDLDANTKLLVIDTLLLSRERRFRWADLQVKRLEDCRTDDDIKDALRTIPDSLEATYQTIIDNMAKRDRSIAREILILMCFSAAPLDLQTVADSVSLRSSSHVMKICTTSLLSTSGEEVRLAHFSVKEFLVSPDADECDCRFTEGAAKDHLAQKTVNCISRQTEELKQEMAMKKPFLAYASCHWQAHVAALGDFNPQNTDLLRKVNALFTEPTVYFNWSRIADSYAITDDNQWNKLRSECKPAIYRATEMGLGADPLESWKSSWCPLERAALDGRLKIVELLLRKDLTISTELGKDLIALVRHDVEGEHRLEAVLKALLDLGFLQDTTQGSSESISEDIVRRAMLNQDSGLLILNILLDWRDKGLVSVPITGNIIRCAVVFSRPAEEILDLLFERSQEEPYISPTMFIDTGGLPLVFDGIAALARRRPTKLPLSGALLEGMAMKCDSATMDTLLRARPEIKVTERMLLAAAQNYLGVDMLKLLWPLREPGASITEDVLASAARSRSSIILGFLIHELGPPIRLTEKVMECIIGNWECGLSMMEMILGDPRVTFEVSELLISIAASTTQAPLEMLDMLVKNSEVEVRITEDIVCAAAGNINHASSVLEYLSHLEAHPLPVTENVVIAAIRSEKTLEILIEKFPDAPITDRVFLEACLYADRMRLLLDQPHADLPIEKMLKKLSTGDRASSEVLDLLFERNFLTVNEQLVETLAGSYRSLNTLFNQRPDAPITERAVSQAAQDPRSIRLLLDKRPSDVKITEQVMISTTRSEYCMEIIQAISYRTGSVPITERLFREAMSFGQTDVLKWMLAQRPDMNMTVESLFQEVWQDSSLHCENRLAMLMVLYSHSGVPEISVSLLENYPYSAENKENYDFDKFVEAFWDLEVPGSERVAEIIFERCNVPTVQEFLEDRPKLTITDSLVQAAEKNVIADREALMSLLEKRK</sequence>
<feature type="region of interest" description="Disordered" evidence="2">
    <location>
        <begin position="1"/>
        <end position="45"/>
    </location>
</feature>